<dbReference type="eggNOG" id="KOG3892">
    <property type="taxonomic scope" value="Eukaryota"/>
</dbReference>
<organism evidence="12 13">
    <name type="scientific">Pyronema omphalodes (strain CBS 100304)</name>
    <name type="common">Pyronema confluens</name>
    <dbReference type="NCBI Taxonomy" id="1076935"/>
    <lineage>
        <taxon>Eukaryota</taxon>
        <taxon>Fungi</taxon>
        <taxon>Dikarya</taxon>
        <taxon>Ascomycota</taxon>
        <taxon>Pezizomycotina</taxon>
        <taxon>Pezizomycetes</taxon>
        <taxon>Pezizales</taxon>
        <taxon>Pyronemataceae</taxon>
        <taxon>Pyronema</taxon>
    </lineage>
</organism>
<feature type="binding site" evidence="9">
    <location>
        <position position="290"/>
    </location>
    <ligand>
        <name>substrate</name>
    </ligand>
</feature>
<name>U4L256_PYROM</name>
<evidence type="ECO:0000256" key="1">
    <source>
        <dbReference type="ARBA" id="ARBA00010716"/>
    </source>
</evidence>
<dbReference type="EMBL" id="HF935530">
    <property type="protein sequence ID" value="CCX10264.1"/>
    <property type="molecule type" value="Genomic_DNA"/>
</dbReference>
<dbReference type="InterPro" id="IPR011059">
    <property type="entry name" value="Metal-dep_hydrolase_composite"/>
</dbReference>
<dbReference type="SUPFAM" id="SSF51556">
    <property type="entry name" value="Metallo-dependent hydrolases"/>
    <property type="match status" value="1"/>
</dbReference>
<evidence type="ECO:0000256" key="8">
    <source>
        <dbReference type="PIRSR" id="PIRSR038994-1"/>
    </source>
</evidence>
<evidence type="ECO:0000256" key="7">
    <source>
        <dbReference type="ARBA" id="ARBA00047647"/>
    </source>
</evidence>
<feature type="active site" description="Proton donor/acceptor" evidence="8">
    <location>
        <position position="312"/>
    </location>
</feature>
<evidence type="ECO:0000256" key="5">
    <source>
        <dbReference type="ARBA" id="ARBA00022801"/>
    </source>
</evidence>
<dbReference type="PIRSF" id="PIRSF038994">
    <property type="entry name" value="NagA"/>
    <property type="match status" value="1"/>
</dbReference>
<keyword evidence="13" id="KW-1185">Reference proteome</keyword>
<dbReference type="Gene3D" id="3.20.20.140">
    <property type="entry name" value="Metal-dependent hydrolases"/>
    <property type="match status" value="1"/>
</dbReference>
<comment type="catalytic activity">
    <reaction evidence="7">
        <text>N-acetyl-D-glucosamine 6-phosphate + H2O = D-glucosamine 6-phosphate + acetate</text>
        <dbReference type="Rhea" id="RHEA:22936"/>
        <dbReference type="ChEBI" id="CHEBI:15377"/>
        <dbReference type="ChEBI" id="CHEBI:30089"/>
        <dbReference type="ChEBI" id="CHEBI:57513"/>
        <dbReference type="ChEBI" id="CHEBI:58725"/>
        <dbReference type="EC" id="3.5.1.25"/>
    </reaction>
</comment>
<protein>
    <recommendedName>
        <fullName evidence="3">N-acetylglucosamine-6-phosphate deacetylase</fullName>
        <ecNumber evidence="2">3.5.1.25</ecNumber>
    </recommendedName>
</protein>
<evidence type="ECO:0000313" key="13">
    <source>
        <dbReference type="Proteomes" id="UP000018144"/>
    </source>
</evidence>
<feature type="binding site" evidence="9">
    <location>
        <position position="171"/>
    </location>
    <ligand>
        <name>substrate</name>
    </ligand>
</feature>
<dbReference type="CDD" id="cd00854">
    <property type="entry name" value="NagA"/>
    <property type="match status" value="1"/>
</dbReference>
<dbReference type="GO" id="GO:0046872">
    <property type="term" value="F:metal ion binding"/>
    <property type="evidence" value="ECO:0007669"/>
    <property type="project" value="UniProtKB-KW"/>
</dbReference>
<dbReference type="InterPro" id="IPR003764">
    <property type="entry name" value="GlcNAc_6-P_deAcase"/>
</dbReference>
<evidence type="ECO:0000256" key="10">
    <source>
        <dbReference type="PIRSR" id="PIRSR038994-3"/>
    </source>
</evidence>
<proteinExistence type="inferred from homology"/>
<gene>
    <name evidence="12" type="ORF">PCON_09858</name>
</gene>
<comment type="similarity">
    <text evidence="1">Belongs to the metallo-dependent hydrolases superfamily. NagA family.</text>
</comment>
<dbReference type="EC" id="3.5.1.25" evidence="2"/>
<dbReference type="GO" id="GO:0008448">
    <property type="term" value="F:N-acetylglucosamine-6-phosphate deacetylase activity"/>
    <property type="evidence" value="ECO:0007669"/>
    <property type="project" value="UniProtKB-EC"/>
</dbReference>
<evidence type="ECO:0000259" key="11">
    <source>
        <dbReference type="Pfam" id="PF01979"/>
    </source>
</evidence>
<dbReference type="NCBIfam" id="TIGR00221">
    <property type="entry name" value="nagA"/>
    <property type="match status" value="1"/>
</dbReference>
<reference evidence="12 13" key="1">
    <citation type="journal article" date="2013" name="PLoS Genet.">
        <title>The genome and development-dependent transcriptomes of Pyronema confluens: a window into fungal evolution.</title>
        <authorList>
            <person name="Traeger S."/>
            <person name="Altegoer F."/>
            <person name="Freitag M."/>
            <person name="Gabaldon T."/>
            <person name="Kempken F."/>
            <person name="Kumar A."/>
            <person name="Marcet-Houben M."/>
            <person name="Poggeler S."/>
            <person name="Stajich J.E."/>
            <person name="Nowrousian M."/>
        </authorList>
    </citation>
    <scope>NUCLEOTIDE SEQUENCE [LARGE SCALE GENOMIC DNA]</scope>
    <source>
        <strain evidence="13">CBS 100304</strain>
        <tissue evidence="12">Vegetative mycelium</tissue>
    </source>
</reference>
<dbReference type="InterPro" id="IPR032466">
    <property type="entry name" value="Metal_Hydrolase"/>
</dbReference>
<dbReference type="AlphaFoldDB" id="U4L256"/>
<comment type="cofactor">
    <cofactor evidence="10">
        <name>a divalent metal cation</name>
        <dbReference type="ChEBI" id="CHEBI:60240"/>
    </cofactor>
    <text evidence="10">Binds 1 divalent metal cation per subunit.</text>
</comment>
<accession>U4L256</accession>
<evidence type="ECO:0000256" key="4">
    <source>
        <dbReference type="ARBA" id="ARBA00022723"/>
    </source>
</evidence>
<evidence type="ECO:0000256" key="9">
    <source>
        <dbReference type="PIRSR" id="PIRSR038994-2"/>
    </source>
</evidence>
<feature type="binding site" evidence="10">
    <location>
        <position position="252"/>
    </location>
    <ligand>
        <name>Zn(2+)</name>
        <dbReference type="ChEBI" id="CHEBI:29105"/>
    </ligand>
</feature>
<feature type="binding site" evidence="10">
    <location>
        <position position="160"/>
    </location>
    <ligand>
        <name>Zn(2+)</name>
        <dbReference type="ChEBI" id="CHEBI:29105"/>
    </ligand>
</feature>
<feature type="binding site" evidence="9">
    <location>
        <position position="263"/>
    </location>
    <ligand>
        <name>substrate</name>
    </ligand>
</feature>
<dbReference type="STRING" id="1076935.U4L256"/>
<evidence type="ECO:0000313" key="12">
    <source>
        <dbReference type="EMBL" id="CCX10264.1"/>
    </source>
</evidence>
<dbReference type="OrthoDB" id="10264777at2759"/>
<dbReference type="PANTHER" id="PTHR11113">
    <property type="entry name" value="N-ACETYLGLUCOSAMINE-6-PHOSPHATE DEACETYLASE"/>
    <property type="match status" value="1"/>
</dbReference>
<evidence type="ECO:0000256" key="3">
    <source>
        <dbReference type="ARBA" id="ARBA00018029"/>
    </source>
</evidence>
<keyword evidence="5" id="KW-0378">Hydrolase</keyword>
<keyword evidence="4 10" id="KW-0479">Metal-binding</keyword>
<dbReference type="OMA" id="PCRKGAH"/>
<dbReference type="InterPro" id="IPR006680">
    <property type="entry name" value="Amidohydro-rel"/>
</dbReference>
<dbReference type="FunFam" id="3.20.20.140:FF:000065">
    <property type="entry name" value="N-acetylglucosamine-6-phosphate deacetylase"/>
    <property type="match status" value="1"/>
</dbReference>
<keyword evidence="6" id="KW-0119">Carbohydrate metabolism</keyword>
<dbReference type="Proteomes" id="UP000018144">
    <property type="component" value="Unassembled WGS sequence"/>
</dbReference>
<feature type="binding site" evidence="9">
    <location>
        <begin position="255"/>
        <end position="256"/>
    </location>
    <ligand>
        <name>substrate</name>
    </ligand>
</feature>
<evidence type="ECO:0000256" key="6">
    <source>
        <dbReference type="ARBA" id="ARBA00023277"/>
    </source>
</evidence>
<feature type="binding site" evidence="9">
    <location>
        <begin position="347"/>
        <end position="349"/>
    </location>
    <ligand>
        <name>substrate</name>
    </ligand>
</feature>
<dbReference type="Pfam" id="PF01979">
    <property type="entry name" value="Amidohydro_1"/>
    <property type="match status" value="1"/>
</dbReference>
<feature type="binding site" evidence="10">
    <location>
        <position position="231"/>
    </location>
    <ligand>
        <name>Zn(2+)</name>
        <dbReference type="ChEBI" id="CHEBI:29105"/>
    </ligand>
</feature>
<dbReference type="SUPFAM" id="SSF51338">
    <property type="entry name" value="Composite domain of metallo-dependent hydrolases"/>
    <property type="match status" value="1"/>
</dbReference>
<feature type="domain" description="Amidohydrolase-related" evidence="11">
    <location>
        <begin position="74"/>
        <end position="406"/>
    </location>
</feature>
<evidence type="ECO:0000256" key="2">
    <source>
        <dbReference type="ARBA" id="ARBA00011899"/>
    </source>
</evidence>
<dbReference type="PANTHER" id="PTHR11113:SF14">
    <property type="entry name" value="N-ACETYLGLUCOSAMINE-6-PHOSPHATE DEACETYLASE"/>
    <property type="match status" value="1"/>
</dbReference>
<dbReference type="GO" id="GO:0006046">
    <property type="term" value="P:N-acetylglucosamine catabolic process"/>
    <property type="evidence" value="ECO:0007669"/>
    <property type="project" value="TreeGrafter"/>
</dbReference>
<sequence>MFAHGDIETTTRPAMTYSPNDLIKLTNCRLALGDNLIPGDLWICASTGKIIDQQTVFYEQTIRPSSVHDLGGRILAPGLIDVQLNGGWGFDFSVPTERAQDFKDGVEMVNRQLIKTGVTSYLPTIISSKNDVYEKNLPFLSQPKDRNPTSGAESLGAHCEGPFLNPFKNGIHNKSVLQPPVNGISSLASVYGAANLRPETIAMITLAPEQPGALSAISELSKLGIISSGGHSNATYREMWHAVSSGVTMVTHMFNAMEQPHHRSPGIFGILGAQEGLKRPYYGIIADDIHVHPSFVRVAHGAHPEGTILVTDAMRMLGLPDGIYEWTNGERIKKTGGKLTLGEGDTIAGSSVTLVECLKNFVNWTGVSVAEGIKTVTETPAKMLGIEDRKGTLRPGADADLVVLNEAVGGDGQLMLTVEKVYKFGAEVYNAGDKARL</sequence>